<evidence type="ECO:0008006" key="10">
    <source>
        <dbReference type="Google" id="ProtNLM"/>
    </source>
</evidence>
<gene>
    <name evidence="8" type="ORF">SLS63_002095</name>
</gene>
<dbReference type="EMBL" id="JAKNSF020000005">
    <property type="protein sequence ID" value="KAK7738758.1"/>
    <property type="molecule type" value="Genomic_DNA"/>
</dbReference>
<feature type="compositionally biased region" description="Polar residues" evidence="6">
    <location>
        <begin position="36"/>
        <end position="46"/>
    </location>
</feature>
<keyword evidence="9" id="KW-1185">Reference proteome</keyword>
<feature type="transmembrane region" description="Helical" evidence="7">
    <location>
        <begin position="408"/>
        <end position="428"/>
    </location>
</feature>
<feature type="region of interest" description="Disordered" evidence="6">
    <location>
        <begin position="1"/>
        <end position="76"/>
    </location>
</feature>
<dbReference type="Gene3D" id="1.20.1250.20">
    <property type="entry name" value="MFS general substrate transporter like domains"/>
    <property type="match status" value="2"/>
</dbReference>
<evidence type="ECO:0000256" key="6">
    <source>
        <dbReference type="SAM" id="MobiDB-lite"/>
    </source>
</evidence>
<feature type="transmembrane region" description="Helical" evidence="7">
    <location>
        <begin position="226"/>
        <end position="249"/>
    </location>
</feature>
<dbReference type="Proteomes" id="UP001430848">
    <property type="component" value="Unassembled WGS sequence"/>
</dbReference>
<proteinExistence type="predicted"/>
<feature type="transmembrane region" description="Helical" evidence="7">
    <location>
        <begin position="376"/>
        <end position="396"/>
    </location>
</feature>
<dbReference type="Pfam" id="PF07690">
    <property type="entry name" value="MFS_1"/>
    <property type="match status" value="1"/>
</dbReference>
<reference evidence="8 9" key="1">
    <citation type="submission" date="2024-02" db="EMBL/GenBank/DDBJ databases">
        <title>De novo assembly and annotation of 12 fungi associated with fruit tree decline syndrome in Ontario, Canada.</title>
        <authorList>
            <person name="Sulman M."/>
            <person name="Ellouze W."/>
            <person name="Ilyukhin E."/>
        </authorList>
    </citation>
    <scope>NUCLEOTIDE SEQUENCE [LARGE SCALE GENOMIC DNA]</scope>
    <source>
        <strain evidence="8 9">M169</strain>
    </source>
</reference>
<feature type="transmembrane region" description="Helical" evidence="7">
    <location>
        <begin position="511"/>
        <end position="531"/>
    </location>
</feature>
<keyword evidence="2" id="KW-0813">Transport</keyword>
<feature type="transmembrane region" description="Helical" evidence="7">
    <location>
        <begin position="119"/>
        <end position="137"/>
    </location>
</feature>
<organism evidence="8 9">
    <name type="scientific">Diaporthe eres</name>
    <name type="common">Phomopsis oblonga</name>
    <dbReference type="NCBI Taxonomy" id="83184"/>
    <lineage>
        <taxon>Eukaryota</taxon>
        <taxon>Fungi</taxon>
        <taxon>Dikarya</taxon>
        <taxon>Ascomycota</taxon>
        <taxon>Pezizomycotina</taxon>
        <taxon>Sordariomycetes</taxon>
        <taxon>Sordariomycetidae</taxon>
        <taxon>Diaporthales</taxon>
        <taxon>Diaporthaceae</taxon>
        <taxon>Diaporthe</taxon>
        <taxon>Diaporthe eres species complex</taxon>
    </lineage>
</organism>
<evidence type="ECO:0000256" key="4">
    <source>
        <dbReference type="ARBA" id="ARBA00022989"/>
    </source>
</evidence>
<dbReference type="SUPFAM" id="SSF103473">
    <property type="entry name" value="MFS general substrate transporter"/>
    <property type="match status" value="1"/>
</dbReference>
<keyword evidence="5 7" id="KW-0472">Membrane</keyword>
<name>A0ABR1PKG0_DIAER</name>
<dbReference type="PANTHER" id="PTHR43791:SF27">
    <property type="entry name" value="TRANSPORTER, PUTATIVE (AFU_ORTHOLOGUE AFUA_2G15730)-RELATED"/>
    <property type="match status" value="1"/>
</dbReference>
<feature type="transmembrane region" description="Helical" evidence="7">
    <location>
        <begin position="201"/>
        <end position="220"/>
    </location>
</feature>
<evidence type="ECO:0000256" key="1">
    <source>
        <dbReference type="ARBA" id="ARBA00004141"/>
    </source>
</evidence>
<comment type="caution">
    <text evidence="8">The sequence shown here is derived from an EMBL/GenBank/DDBJ whole genome shotgun (WGS) entry which is preliminary data.</text>
</comment>
<feature type="transmembrane region" description="Helical" evidence="7">
    <location>
        <begin position="537"/>
        <end position="559"/>
    </location>
</feature>
<keyword evidence="4 7" id="KW-1133">Transmembrane helix</keyword>
<feature type="transmembrane region" description="Helical" evidence="7">
    <location>
        <begin position="261"/>
        <end position="281"/>
    </location>
</feature>
<accession>A0ABR1PKG0</accession>
<feature type="transmembrane region" description="Helical" evidence="7">
    <location>
        <begin position="175"/>
        <end position="194"/>
    </location>
</feature>
<evidence type="ECO:0000256" key="7">
    <source>
        <dbReference type="SAM" id="Phobius"/>
    </source>
</evidence>
<feature type="transmembrane region" description="Helical" evidence="7">
    <location>
        <begin position="293"/>
        <end position="315"/>
    </location>
</feature>
<feature type="compositionally biased region" description="Low complexity" evidence="6">
    <location>
        <begin position="1"/>
        <end position="13"/>
    </location>
</feature>
<evidence type="ECO:0000313" key="8">
    <source>
        <dbReference type="EMBL" id="KAK7738758.1"/>
    </source>
</evidence>
<feature type="transmembrane region" description="Helical" evidence="7">
    <location>
        <begin position="478"/>
        <end position="499"/>
    </location>
</feature>
<dbReference type="InterPro" id="IPR036259">
    <property type="entry name" value="MFS_trans_sf"/>
</dbReference>
<dbReference type="PANTHER" id="PTHR43791">
    <property type="entry name" value="PERMEASE-RELATED"/>
    <property type="match status" value="1"/>
</dbReference>
<evidence type="ECO:0000256" key="5">
    <source>
        <dbReference type="ARBA" id="ARBA00023136"/>
    </source>
</evidence>
<evidence type="ECO:0000256" key="2">
    <source>
        <dbReference type="ARBA" id="ARBA00022448"/>
    </source>
</evidence>
<sequence length="602" mass="64879">MERPGSAAAASSSQGPGALTPGDSSSPSPGLDRLTPESSGNSSNGDLGQEEQGMVMDPLLSGSSIHNDGSEDDDDDQEIYELNERGSRETGRAHGRPRSGFSYTAEEERAVVDKFDRRLVLFVAFLYMLSFLDRSNIGNAYIAGMDDDLTRGTAAGPAKDGGGAAGGRAYDYYEWALASFYIAYIAFEWMSLLWSRVPAHAYVAGIVLSWGAVASLQAVATSYPVLIALRFLLGVGEAGFTGIPIYLSFFFRREELALRTAIFISAAPLATTFASSLAWLITKFAENGPIAPWRLLFLVEGFPAVLVSTVAWRIIPDSPEKATYLTRREKKIARLRLSDGFAGEEKRREDPSSALGGRRRRCGNDFWTVLRDPVPWTTAGIFLLTNIAYSSLPVFLPSILTQMGHTPVASQALSVPPYLISFIAVLAVAKASDALQSRAYLIAACALSSALGYAFLALSHRLSDISSGKGWLNMARYLAIYPAAAGFFCVVVLTIAWNVNNSRGRNHKGAGFALMQVIGQTGPLIGTRLYPKEDGPWFTGGMGVCAAAMFGVAGLALGLRAYLASANRRADRDGAGGRLEEEERLFEGGKSHNVGVRFRYML</sequence>
<evidence type="ECO:0000256" key="3">
    <source>
        <dbReference type="ARBA" id="ARBA00022692"/>
    </source>
</evidence>
<evidence type="ECO:0000313" key="9">
    <source>
        <dbReference type="Proteomes" id="UP001430848"/>
    </source>
</evidence>
<protein>
    <recommendedName>
        <fullName evidence="10">Major facilitator superfamily (MFS) profile domain-containing protein</fullName>
    </recommendedName>
</protein>
<feature type="transmembrane region" description="Helical" evidence="7">
    <location>
        <begin position="440"/>
        <end position="458"/>
    </location>
</feature>
<dbReference type="InterPro" id="IPR011701">
    <property type="entry name" value="MFS"/>
</dbReference>
<keyword evidence="3 7" id="KW-0812">Transmembrane</keyword>
<comment type="subcellular location">
    <subcellularLocation>
        <location evidence="1">Membrane</location>
        <topology evidence="1">Multi-pass membrane protein</topology>
    </subcellularLocation>
</comment>